<evidence type="ECO:0000256" key="2">
    <source>
        <dbReference type="ARBA" id="ARBA00004793"/>
    </source>
</evidence>
<dbReference type="Gene3D" id="1.10.10.850">
    <property type="match status" value="1"/>
</dbReference>
<proteinExistence type="inferred from homology"/>
<feature type="binding site" evidence="12">
    <location>
        <begin position="97"/>
        <end position="99"/>
    </location>
    <ligand>
        <name>substrate</name>
    </ligand>
</feature>
<dbReference type="GeneID" id="36547618"/>
<accession>A0A2I1D7E8</accession>
<keyword evidence="8 10" id="KW-0456">Lyase</keyword>
<comment type="caution">
    <text evidence="14">The sequence shown here is derived from an EMBL/GenBank/DDBJ whole genome shotgun (WGS) entry which is preliminary data.</text>
</comment>
<evidence type="ECO:0000256" key="3">
    <source>
        <dbReference type="ARBA" id="ARBA00005704"/>
    </source>
</evidence>
<feature type="binding site" evidence="12">
    <location>
        <begin position="207"/>
        <end position="208"/>
    </location>
    <ligand>
        <name>substrate</name>
    </ligand>
</feature>
<organism evidence="14 15">
    <name type="scientific">Aspergillus campestris (strain IBT 28561)</name>
    <dbReference type="NCBI Taxonomy" id="1392248"/>
    <lineage>
        <taxon>Eukaryota</taxon>
        <taxon>Fungi</taxon>
        <taxon>Dikarya</taxon>
        <taxon>Ascomycota</taxon>
        <taxon>Pezizomycotina</taxon>
        <taxon>Eurotiomycetes</taxon>
        <taxon>Eurotiomycetidae</taxon>
        <taxon>Eurotiales</taxon>
        <taxon>Aspergillaceae</taxon>
        <taxon>Aspergillus</taxon>
        <taxon>Aspergillus subgen. Circumdati</taxon>
    </lineage>
</organism>
<evidence type="ECO:0000256" key="6">
    <source>
        <dbReference type="ARBA" id="ARBA00022435"/>
    </source>
</evidence>
<name>A0A2I1D7E8_ASPC2</name>
<comment type="pathway">
    <text evidence="2">Carbohydrate metabolism; glyoxylate cycle; (S)-malate from isocitrate: step 1/2.</text>
</comment>
<evidence type="ECO:0000313" key="14">
    <source>
        <dbReference type="EMBL" id="PKY05795.1"/>
    </source>
</evidence>
<keyword evidence="15" id="KW-1185">Reference proteome</keyword>
<dbReference type="Proteomes" id="UP000234254">
    <property type="component" value="Unassembled WGS sequence"/>
</dbReference>
<dbReference type="GO" id="GO:0004451">
    <property type="term" value="F:isocitrate lyase activity"/>
    <property type="evidence" value="ECO:0007669"/>
    <property type="project" value="UniProtKB-EC"/>
</dbReference>
<dbReference type="InterPro" id="IPR006254">
    <property type="entry name" value="Isocitrate_lyase"/>
</dbReference>
<dbReference type="GO" id="GO:0046872">
    <property type="term" value="F:metal ion binding"/>
    <property type="evidence" value="ECO:0007669"/>
    <property type="project" value="UniProtKB-KW"/>
</dbReference>
<dbReference type="InterPro" id="IPR040442">
    <property type="entry name" value="Pyrv_kinase-like_dom_sf"/>
</dbReference>
<feature type="binding site" evidence="12">
    <location>
        <position position="457"/>
    </location>
    <ligand>
        <name>substrate</name>
    </ligand>
</feature>
<protein>
    <recommendedName>
        <fullName evidence="5 10">Isocitrate lyase</fullName>
    </recommendedName>
</protein>
<evidence type="ECO:0000256" key="12">
    <source>
        <dbReference type="PIRSR" id="PIRSR001362-2"/>
    </source>
</evidence>
<feature type="binding site" evidence="12">
    <location>
        <position position="243"/>
    </location>
    <ligand>
        <name>substrate</name>
    </ligand>
</feature>
<dbReference type="RefSeq" id="XP_024694389.1">
    <property type="nucleotide sequence ID" value="XM_024840094.1"/>
</dbReference>
<keyword evidence="7" id="KW-0816">Tricarboxylic acid cycle</keyword>
<evidence type="ECO:0000256" key="11">
    <source>
        <dbReference type="PIRSR" id="PIRSR001362-1"/>
    </source>
</evidence>
<evidence type="ECO:0000256" key="13">
    <source>
        <dbReference type="PIRSR" id="PIRSR001362-3"/>
    </source>
</evidence>
<dbReference type="GO" id="GO:0006097">
    <property type="term" value="P:glyoxylate cycle"/>
    <property type="evidence" value="ECO:0007669"/>
    <property type="project" value="UniProtKB-KW"/>
</dbReference>
<dbReference type="EMBL" id="MSFM01000004">
    <property type="protein sequence ID" value="PKY05795.1"/>
    <property type="molecule type" value="Genomic_DNA"/>
</dbReference>
<evidence type="ECO:0000256" key="10">
    <source>
        <dbReference type="PIRNR" id="PIRNR001362"/>
    </source>
</evidence>
<dbReference type="VEuPathDB" id="FungiDB:P168DRAFT_317304"/>
<dbReference type="Pfam" id="PF00463">
    <property type="entry name" value="ICL"/>
    <property type="match status" value="1"/>
</dbReference>
<dbReference type="GO" id="GO:0006099">
    <property type="term" value="P:tricarboxylic acid cycle"/>
    <property type="evidence" value="ECO:0007669"/>
    <property type="project" value="UniProtKB-KW"/>
</dbReference>
<dbReference type="PANTHER" id="PTHR21631">
    <property type="entry name" value="ISOCITRATE LYASE/MALATE SYNTHASE"/>
    <property type="match status" value="1"/>
</dbReference>
<dbReference type="NCBIfam" id="TIGR01346">
    <property type="entry name" value="isocit_lyase"/>
    <property type="match status" value="1"/>
</dbReference>
<comment type="subunit">
    <text evidence="4">Homotetramer.</text>
</comment>
<reference evidence="14" key="1">
    <citation type="submission" date="2016-12" db="EMBL/GenBank/DDBJ databases">
        <title>The genomes of Aspergillus section Nigri reveals drivers in fungal speciation.</title>
        <authorList>
            <consortium name="DOE Joint Genome Institute"/>
            <person name="Vesth T.C."/>
            <person name="Nybo J."/>
            <person name="Theobald S."/>
            <person name="Brandl J."/>
            <person name="Frisvad J.C."/>
            <person name="Nielsen K.F."/>
            <person name="Lyhne E.K."/>
            <person name="Kogle M.E."/>
            <person name="Kuo A."/>
            <person name="Riley R."/>
            <person name="Clum A."/>
            <person name="Nolan M."/>
            <person name="Lipzen A."/>
            <person name="Salamov A."/>
            <person name="Henrissat B."/>
            <person name="Wiebenga A."/>
            <person name="De vries R.P."/>
            <person name="Grigoriev I.V."/>
            <person name="Mortensen U.H."/>
            <person name="Andersen M.R."/>
            <person name="Baker S.E."/>
        </authorList>
    </citation>
    <scope>NUCLEOTIDE SEQUENCE</scope>
    <source>
        <strain evidence="14">IBT 28561</strain>
    </source>
</reference>
<dbReference type="InterPro" id="IPR018523">
    <property type="entry name" value="Isocitrate_lyase_ph_CS"/>
</dbReference>
<evidence type="ECO:0000256" key="5">
    <source>
        <dbReference type="ARBA" id="ARBA00017446"/>
    </source>
</evidence>
<comment type="cofactor">
    <cofactor evidence="13">
        <name>Mg(2+)</name>
        <dbReference type="ChEBI" id="CHEBI:18420"/>
    </cofactor>
    <text evidence="13">Can also use Mn(2+) ion.</text>
</comment>
<evidence type="ECO:0000256" key="1">
    <source>
        <dbReference type="ARBA" id="ARBA00001050"/>
    </source>
</evidence>
<dbReference type="FunFam" id="1.10.10.850:FF:000001">
    <property type="entry name" value="Isocitrate lyase"/>
    <property type="match status" value="1"/>
</dbReference>
<dbReference type="Gene3D" id="3.20.20.60">
    <property type="entry name" value="Phosphoenolpyruvate-binding domains"/>
    <property type="match status" value="1"/>
</dbReference>
<dbReference type="OrthoDB" id="4078635at2759"/>
<dbReference type="SUPFAM" id="SSF51621">
    <property type="entry name" value="Phosphoenolpyruvate/pyruvate domain"/>
    <property type="match status" value="1"/>
</dbReference>
<sequence length="538" mass="59720">MSLYENEDRQYQAEVQAVQNWWKDSRWRYTKRPYTAEQIVAKRGNLKIEYPSNAQSKKLWGIVENNFQKQLASATYGCLDPTMVTQMAKFLDTVYVSGWQSSSTASSTDEPSPDLADYPMNTVPNKVNQLFLAQLFHDRKQREERVTTPKSQRANVANVDYLRPIVADADTGHGGLTAVMKLTKLFIERGAAGIHIEDQAPGTKKCGHMAGKVLVPISEHINRLVAIRAQADIMGTDLLAIARTDSEAATLITSTIDHRDHAFIVGATNPNLKPLNDLMVAAERAGKNGADLQAIEDQWTAQAGLKLFTEAVVDAINQGSHANKPAVIAEFLKQAKGKSNPEVRAIAKGITGSDIFWDWDAARTREGYYRYQGGTQCAVNRAVAFAPFADLIWMESKLPDYKQAKEFADGVHAVWPEQKLAYNLSPSFNWKKAMPRDEQETYIQRLGALGYCWQFITLAGLHTTALISHKFASAFSQQGMRAYGELVQEPEMELGVDVVTHQKWSGANYVDNMLKMVSGGVSSTAAMGKGVTEDQFKK</sequence>
<dbReference type="InterPro" id="IPR015813">
    <property type="entry name" value="Pyrv/PenolPyrv_kinase-like_dom"/>
</dbReference>
<dbReference type="PANTHER" id="PTHR21631:SF3">
    <property type="entry name" value="BIFUNCTIONAL GLYOXYLATE CYCLE PROTEIN"/>
    <property type="match status" value="1"/>
</dbReference>
<dbReference type="GO" id="GO:0046421">
    <property type="term" value="F:methylisocitrate lyase activity"/>
    <property type="evidence" value="ECO:0007669"/>
    <property type="project" value="UniProtKB-EC"/>
</dbReference>
<comment type="catalytic activity">
    <reaction evidence="9">
        <text>D-threo-isocitrate = glyoxylate + succinate</text>
        <dbReference type="Rhea" id="RHEA:13245"/>
        <dbReference type="ChEBI" id="CHEBI:15562"/>
        <dbReference type="ChEBI" id="CHEBI:30031"/>
        <dbReference type="ChEBI" id="CHEBI:36655"/>
        <dbReference type="EC" id="4.1.3.1"/>
    </reaction>
</comment>
<dbReference type="AlphaFoldDB" id="A0A2I1D7E8"/>
<comment type="catalytic activity">
    <reaction evidence="1">
        <text>(2S,3R)-3-hydroxybutane-1,2,3-tricarboxylate = pyruvate + succinate</text>
        <dbReference type="Rhea" id="RHEA:16809"/>
        <dbReference type="ChEBI" id="CHEBI:15361"/>
        <dbReference type="ChEBI" id="CHEBI:30031"/>
        <dbReference type="ChEBI" id="CHEBI:57429"/>
        <dbReference type="EC" id="4.1.3.30"/>
    </reaction>
</comment>
<feature type="binding site" evidence="12">
    <location>
        <begin position="423"/>
        <end position="427"/>
    </location>
    <ligand>
        <name>substrate</name>
    </ligand>
</feature>
<evidence type="ECO:0000313" key="15">
    <source>
        <dbReference type="Proteomes" id="UP000234254"/>
    </source>
</evidence>
<evidence type="ECO:0000256" key="8">
    <source>
        <dbReference type="ARBA" id="ARBA00023239"/>
    </source>
</evidence>
<dbReference type="PROSITE" id="PS00161">
    <property type="entry name" value="ISOCITRATE_LYASE"/>
    <property type="match status" value="1"/>
</dbReference>
<comment type="similarity">
    <text evidence="3 10">Belongs to the isocitrate lyase/PEP mutase superfamily. Isocitrate lyase family.</text>
</comment>
<evidence type="ECO:0000256" key="9">
    <source>
        <dbReference type="ARBA" id="ARBA00023531"/>
    </source>
</evidence>
<keyword evidence="13" id="KW-0460">Magnesium</keyword>
<evidence type="ECO:0000256" key="7">
    <source>
        <dbReference type="ARBA" id="ARBA00022532"/>
    </source>
</evidence>
<feature type="active site" description="Proton acceptor" evidence="11">
    <location>
        <position position="206"/>
    </location>
</feature>
<gene>
    <name evidence="14" type="ORF">P168DRAFT_317304</name>
</gene>
<keyword evidence="6" id="KW-0329">Glyoxylate bypass</keyword>
<dbReference type="PIRSF" id="PIRSF001362">
    <property type="entry name" value="Isocit_lyase"/>
    <property type="match status" value="1"/>
</dbReference>
<feature type="binding site" evidence="13">
    <location>
        <position position="168"/>
    </location>
    <ligand>
        <name>Mg(2+)</name>
        <dbReference type="ChEBI" id="CHEBI:18420"/>
    </ligand>
</feature>
<evidence type="ECO:0000256" key="4">
    <source>
        <dbReference type="ARBA" id="ARBA00011881"/>
    </source>
</evidence>
<keyword evidence="13" id="KW-0479">Metal-binding</keyword>